<feature type="binding site" evidence="7">
    <location>
        <position position="110"/>
    </location>
    <ligand>
        <name>Zn(2+)</name>
        <dbReference type="ChEBI" id="CHEBI:29105"/>
        <note>ligand shared between dimeric partners</note>
    </ligand>
</feature>
<dbReference type="PANTHER" id="PTHR42945">
    <property type="entry name" value="HISTIDINE BIOSYNTHESIS BIFUNCTIONAL PROTEIN"/>
    <property type="match status" value="1"/>
</dbReference>
<feature type="binding site" evidence="7">
    <location>
        <position position="90"/>
    </location>
    <ligand>
        <name>Mg(2+)</name>
        <dbReference type="ChEBI" id="CHEBI:18420"/>
    </ligand>
</feature>
<comment type="catalytic activity">
    <reaction evidence="1 7">
        <text>1-(5-phospho-beta-D-ribosyl)-5'-AMP + H2O = 1-(5-phospho-beta-D-ribosyl)-5-[(5-phospho-beta-D-ribosylamino)methylideneamino]imidazole-4-carboxamide</text>
        <dbReference type="Rhea" id="RHEA:20049"/>
        <dbReference type="ChEBI" id="CHEBI:15377"/>
        <dbReference type="ChEBI" id="CHEBI:58435"/>
        <dbReference type="ChEBI" id="CHEBI:59457"/>
        <dbReference type="EC" id="3.5.4.19"/>
    </reaction>
</comment>
<reference evidence="9 10" key="1">
    <citation type="submission" date="2021-04" db="EMBL/GenBank/DDBJ databases">
        <title>Complete genome sequence of Stygiolobus sp. KN-1.</title>
        <authorList>
            <person name="Nakamura K."/>
            <person name="Sakai H."/>
            <person name="Kurosawa N."/>
        </authorList>
    </citation>
    <scope>NUCLEOTIDE SEQUENCE [LARGE SCALE GENOMIC DNA]</scope>
    <source>
        <strain evidence="9 10">KN-1</strain>
    </source>
</reference>
<proteinExistence type="inferred from homology"/>
<dbReference type="HAMAP" id="MF_01021">
    <property type="entry name" value="HisI"/>
    <property type="match status" value="1"/>
</dbReference>
<evidence type="ECO:0000313" key="9">
    <source>
        <dbReference type="EMBL" id="BCU71366.1"/>
    </source>
</evidence>
<comment type="subunit">
    <text evidence="7">Homodimer.</text>
</comment>
<keyword evidence="6 7" id="KW-0368">Histidine biosynthesis</keyword>
<dbReference type="GeneID" id="66164387"/>
<evidence type="ECO:0000256" key="4">
    <source>
        <dbReference type="ARBA" id="ARBA00022605"/>
    </source>
</evidence>
<keyword evidence="7" id="KW-0479">Metal-binding</keyword>
<evidence type="ECO:0000256" key="6">
    <source>
        <dbReference type="ARBA" id="ARBA00023102"/>
    </source>
</evidence>
<dbReference type="InterPro" id="IPR038019">
    <property type="entry name" value="PRib_AMP_CycHydrolase_sf"/>
</dbReference>
<keyword evidence="5 7" id="KW-0378">Hydrolase</keyword>
<gene>
    <name evidence="7" type="primary">hisI</name>
    <name evidence="9" type="ORF">KN1_26630</name>
</gene>
<dbReference type="FunFam" id="3.10.20.810:FF:000001">
    <property type="entry name" value="Histidine biosynthesis bifunctional protein HisIE"/>
    <property type="match status" value="1"/>
</dbReference>
<keyword evidence="4 7" id="KW-0028">Amino-acid biosynthesis</keyword>
<feature type="binding site" evidence="7">
    <location>
        <position position="87"/>
    </location>
    <ligand>
        <name>Zn(2+)</name>
        <dbReference type="ChEBI" id="CHEBI:29105"/>
        <note>ligand shared between dimeric partners</note>
    </ligand>
</feature>
<feature type="binding site" evidence="7">
    <location>
        <position position="86"/>
    </location>
    <ligand>
        <name>Mg(2+)</name>
        <dbReference type="ChEBI" id="CHEBI:18420"/>
    </ligand>
</feature>
<comment type="cofactor">
    <cofactor evidence="7">
        <name>Mg(2+)</name>
        <dbReference type="ChEBI" id="CHEBI:18420"/>
    </cofactor>
    <text evidence="7">Binds 1 Mg(2+) ion per subunit.</text>
</comment>
<feature type="binding site" evidence="7">
    <location>
        <position position="88"/>
    </location>
    <ligand>
        <name>Mg(2+)</name>
        <dbReference type="ChEBI" id="CHEBI:18420"/>
    </ligand>
</feature>
<dbReference type="EMBL" id="AP024597">
    <property type="protein sequence ID" value="BCU71366.1"/>
    <property type="molecule type" value="Genomic_DNA"/>
</dbReference>
<dbReference type="GO" id="GO:0008270">
    <property type="term" value="F:zinc ion binding"/>
    <property type="evidence" value="ECO:0007669"/>
    <property type="project" value="UniProtKB-UniRule"/>
</dbReference>
<keyword evidence="7" id="KW-0460">Magnesium</keyword>
<dbReference type="GO" id="GO:0004635">
    <property type="term" value="F:phosphoribosyl-AMP cyclohydrolase activity"/>
    <property type="evidence" value="ECO:0007669"/>
    <property type="project" value="UniProtKB-UniRule"/>
</dbReference>
<dbReference type="SUPFAM" id="SSF141734">
    <property type="entry name" value="HisI-like"/>
    <property type="match status" value="1"/>
</dbReference>
<evidence type="ECO:0000256" key="2">
    <source>
        <dbReference type="ARBA" id="ARBA00005169"/>
    </source>
</evidence>
<dbReference type="Pfam" id="PF01502">
    <property type="entry name" value="PRA-CH"/>
    <property type="match status" value="1"/>
</dbReference>
<evidence type="ECO:0000313" key="10">
    <source>
        <dbReference type="Proteomes" id="UP000825123"/>
    </source>
</evidence>
<dbReference type="NCBIfam" id="NF000768">
    <property type="entry name" value="PRK00051.1"/>
    <property type="match status" value="1"/>
</dbReference>
<comment type="similarity">
    <text evidence="7">Belongs to the PRA-CH family.</text>
</comment>
<accession>A0A8D5U852</accession>
<comment type="pathway">
    <text evidence="2 7">Amino-acid biosynthesis; L-histidine biosynthesis; L-histidine from 5-phospho-alpha-D-ribose 1-diphosphate: step 3/9.</text>
</comment>
<evidence type="ECO:0000259" key="8">
    <source>
        <dbReference type="Pfam" id="PF01502"/>
    </source>
</evidence>
<protein>
    <recommendedName>
        <fullName evidence="7">Phosphoribosyl-AMP cyclohydrolase</fullName>
        <shortName evidence="7">PRA-CH</shortName>
        <ecNumber evidence="7">3.5.4.19</ecNumber>
    </recommendedName>
</protein>
<evidence type="ECO:0000256" key="1">
    <source>
        <dbReference type="ARBA" id="ARBA00000024"/>
    </source>
</evidence>
<keyword evidence="3 7" id="KW-0963">Cytoplasm</keyword>
<dbReference type="InterPro" id="IPR002496">
    <property type="entry name" value="PRib_AMP_CycHydrolase_dom"/>
</dbReference>
<keyword evidence="7" id="KW-0862">Zinc</keyword>
<dbReference type="GO" id="GO:0000105">
    <property type="term" value="P:L-histidine biosynthetic process"/>
    <property type="evidence" value="ECO:0007669"/>
    <property type="project" value="UniProtKB-UniRule"/>
</dbReference>
<feature type="binding site" evidence="7">
    <location>
        <position position="103"/>
    </location>
    <ligand>
        <name>Zn(2+)</name>
        <dbReference type="ChEBI" id="CHEBI:29105"/>
        <note>ligand shared between dimeric partners</note>
    </ligand>
</feature>
<evidence type="ECO:0000256" key="5">
    <source>
        <dbReference type="ARBA" id="ARBA00022801"/>
    </source>
</evidence>
<comment type="function">
    <text evidence="7">Catalyzes the hydrolysis of the adenine ring of phosphoribosyl-AMP.</text>
</comment>
<dbReference type="RefSeq" id="WP_221288078.1">
    <property type="nucleotide sequence ID" value="NZ_AP024597.1"/>
</dbReference>
<dbReference type="GO" id="GO:0004636">
    <property type="term" value="F:phosphoribosyl-ATP diphosphatase activity"/>
    <property type="evidence" value="ECO:0007669"/>
    <property type="project" value="UniProtKB-ARBA"/>
</dbReference>
<keyword evidence="10" id="KW-1185">Reference proteome</keyword>
<feature type="domain" description="Phosphoribosyl-AMP cyclohydrolase" evidence="8">
    <location>
        <begin position="39"/>
        <end position="112"/>
    </location>
</feature>
<sequence length="132" mass="15066">MIKLSYEEAMKIADNLWFRHTDSTIIAVLQDVESKEVLMVGHMNREAFIKTLTQGYAHFWSISRKKLWLKGETSGHYQIVEGFKIDCDGDAIVLFVKSVGPVCHTGNKTCFYRSYSDLVSDLNKEKELGVKS</sequence>
<evidence type="ECO:0000256" key="3">
    <source>
        <dbReference type="ARBA" id="ARBA00022490"/>
    </source>
</evidence>
<dbReference type="GO" id="GO:0000287">
    <property type="term" value="F:magnesium ion binding"/>
    <property type="evidence" value="ECO:0007669"/>
    <property type="project" value="UniProtKB-UniRule"/>
</dbReference>
<dbReference type="UniPathway" id="UPA00031">
    <property type="reaction ID" value="UER00008"/>
</dbReference>
<dbReference type="Gene3D" id="3.10.20.810">
    <property type="entry name" value="Phosphoribosyl-AMP cyclohydrolase"/>
    <property type="match status" value="1"/>
</dbReference>
<comment type="cofactor">
    <cofactor evidence="7">
        <name>Zn(2+)</name>
        <dbReference type="ChEBI" id="CHEBI:29105"/>
    </cofactor>
    <text evidence="7">Binds 1 zinc ion per subunit.</text>
</comment>
<dbReference type="Proteomes" id="UP000825123">
    <property type="component" value="Chromosome"/>
</dbReference>
<dbReference type="KEGG" id="csty:KN1_26630"/>
<evidence type="ECO:0000256" key="7">
    <source>
        <dbReference type="HAMAP-Rule" id="MF_01021"/>
    </source>
</evidence>
<dbReference type="EC" id="3.5.4.19" evidence="7"/>
<dbReference type="InterPro" id="IPR026660">
    <property type="entry name" value="PRA-CH"/>
</dbReference>
<dbReference type="GO" id="GO:0005737">
    <property type="term" value="C:cytoplasm"/>
    <property type="evidence" value="ECO:0007669"/>
    <property type="project" value="UniProtKB-SubCell"/>
</dbReference>
<comment type="subcellular location">
    <subcellularLocation>
        <location evidence="7">Cytoplasm</location>
    </subcellularLocation>
</comment>
<organism evidence="9 10">
    <name type="scientific">Stygiolobus caldivivus</name>
    <dbReference type="NCBI Taxonomy" id="2824673"/>
    <lineage>
        <taxon>Archaea</taxon>
        <taxon>Thermoproteota</taxon>
        <taxon>Thermoprotei</taxon>
        <taxon>Sulfolobales</taxon>
        <taxon>Sulfolobaceae</taxon>
        <taxon>Stygiolobus</taxon>
    </lineage>
</organism>
<dbReference type="AlphaFoldDB" id="A0A8D5U852"/>
<name>A0A8D5U852_9CREN</name>
<dbReference type="PANTHER" id="PTHR42945:SF1">
    <property type="entry name" value="HISTIDINE BIOSYNTHESIS BIFUNCTIONAL PROTEIN HIS7"/>
    <property type="match status" value="1"/>
</dbReference>